<organism evidence="5 6">
    <name type="scientific">Pseudallescheria apiosperma</name>
    <name type="common">Scedosporium apiospermum</name>
    <dbReference type="NCBI Taxonomy" id="563466"/>
    <lineage>
        <taxon>Eukaryota</taxon>
        <taxon>Fungi</taxon>
        <taxon>Dikarya</taxon>
        <taxon>Ascomycota</taxon>
        <taxon>Pezizomycotina</taxon>
        <taxon>Sordariomycetes</taxon>
        <taxon>Hypocreomycetidae</taxon>
        <taxon>Microascales</taxon>
        <taxon>Microascaceae</taxon>
        <taxon>Scedosporium</taxon>
    </lineage>
</organism>
<evidence type="ECO:0000313" key="6">
    <source>
        <dbReference type="Proteomes" id="UP000028545"/>
    </source>
</evidence>
<dbReference type="HOGENOM" id="CLU_069672_1_0_1"/>
<protein>
    <recommendedName>
        <fullName evidence="4">Yeast cell wall synthesis Kre9/Knh1-like N-terminal domain-containing protein</fullName>
    </recommendedName>
</protein>
<dbReference type="PANTHER" id="PTHR40633">
    <property type="entry name" value="MATRIX PROTEIN, PUTATIVE (AFU_ORTHOLOGUE AFUA_8G05410)-RELATED"/>
    <property type="match status" value="1"/>
</dbReference>
<feature type="domain" description="Yeast cell wall synthesis Kre9/Knh1-like N-terminal" evidence="4">
    <location>
        <begin position="29"/>
        <end position="124"/>
    </location>
</feature>
<feature type="compositionally biased region" description="Low complexity" evidence="2">
    <location>
        <begin position="135"/>
        <end position="154"/>
    </location>
</feature>
<dbReference type="InterPro" id="IPR052982">
    <property type="entry name" value="SRP1/TIP1-like"/>
</dbReference>
<dbReference type="Pfam" id="PF10342">
    <property type="entry name" value="Kre9_KNH"/>
    <property type="match status" value="1"/>
</dbReference>
<dbReference type="VEuPathDB" id="FungiDB:SAPIO_CDS3139"/>
<dbReference type="EMBL" id="JOWA01000088">
    <property type="protein sequence ID" value="KEZ44206.1"/>
    <property type="molecule type" value="Genomic_DNA"/>
</dbReference>
<dbReference type="Proteomes" id="UP000028545">
    <property type="component" value="Unassembled WGS sequence"/>
</dbReference>
<evidence type="ECO:0000256" key="3">
    <source>
        <dbReference type="SAM" id="SignalP"/>
    </source>
</evidence>
<feature type="signal peptide" evidence="3">
    <location>
        <begin position="1"/>
        <end position="19"/>
    </location>
</feature>
<name>A0A084GA44_PSEDA</name>
<accession>A0A084GA44</accession>
<evidence type="ECO:0000256" key="1">
    <source>
        <dbReference type="ARBA" id="ARBA00022729"/>
    </source>
</evidence>
<sequence length="221" mass="21981">MQFTINAAAFLAFVSAALAQTAGFDVVRTPTKDELVPAGKTYKVTWDAAPADYDKETVSIVLLAGESPSKLVPGAEPIAAGIVNSVGSFDWAVPSDLGDAAVYGLQILLESDPTIFQYSFPFQIEAGKEGPKGNSTSSAVPSSTKKPSSSTAAPEPTGARNSTSAGTPPPPPKTTLTSTVGGGSSPTGGAEVSPVPTNGAARSAAGAIAVLGGLAVAAFGL</sequence>
<reference evidence="5 6" key="1">
    <citation type="journal article" date="2014" name="Genome Announc.">
        <title>Draft genome sequence of the pathogenic fungus Scedosporium apiospermum.</title>
        <authorList>
            <person name="Vandeputte P."/>
            <person name="Ghamrawi S."/>
            <person name="Rechenmann M."/>
            <person name="Iltis A."/>
            <person name="Giraud S."/>
            <person name="Fleury M."/>
            <person name="Thornton C."/>
            <person name="Delhaes L."/>
            <person name="Meyer W."/>
            <person name="Papon N."/>
            <person name="Bouchara J.P."/>
        </authorList>
    </citation>
    <scope>NUCLEOTIDE SEQUENCE [LARGE SCALE GENOMIC DNA]</scope>
    <source>
        <strain evidence="5 6">IHEM 14462</strain>
    </source>
</reference>
<evidence type="ECO:0000256" key="2">
    <source>
        <dbReference type="SAM" id="MobiDB-lite"/>
    </source>
</evidence>
<evidence type="ECO:0000313" key="5">
    <source>
        <dbReference type="EMBL" id="KEZ44206.1"/>
    </source>
</evidence>
<proteinExistence type="predicted"/>
<comment type="caution">
    <text evidence="5">The sequence shown here is derived from an EMBL/GenBank/DDBJ whole genome shotgun (WGS) entry which is preliminary data.</text>
</comment>
<dbReference type="KEGG" id="sapo:SAPIO_CDS3139"/>
<feature type="region of interest" description="Disordered" evidence="2">
    <location>
        <begin position="127"/>
        <end position="199"/>
    </location>
</feature>
<keyword evidence="6" id="KW-1185">Reference proteome</keyword>
<dbReference type="RefSeq" id="XP_016644005.1">
    <property type="nucleotide sequence ID" value="XM_016785999.1"/>
</dbReference>
<dbReference type="OMA" id="CEIKWAP"/>
<dbReference type="AlphaFoldDB" id="A0A084GA44"/>
<keyword evidence="1 3" id="KW-0732">Signal</keyword>
<dbReference type="InterPro" id="IPR018466">
    <property type="entry name" value="Kre9/Knh1-like_N"/>
</dbReference>
<dbReference type="PANTHER" id="PTHR40633:SF1">
    <property type="entry name" value="GPI ANCHORED SERINE-THREONINE RICH PROTEIN (AFU_ORTHOLOGUE AFUA_1G03630)"/>
    <property type="match status" value="1"/>
</dbReference>
<feature type="chain" id="PRO_5001775414" description="Yeast cell wall synthesis Kre9/Knh1-like N-terminal domain-containing protein" evidence="3">
    <location>
        <begin position="20"/>
        <end position="221"/>
    </location>
</feature>
<gene>
    <name evidence="5" type="ORF">SAPIO_CDS3139</name>
</gene>
<evidence type="ECO:0000259" key="4">
    <source>
        <dbReference type="Pfam" id="PF10342"/>
    </source>
</evidence>
<dbReference type="OrthoDB" id="2260257at2759"/>
<dbReference type="GeneID" id="27722211"/>